<comment type="caution">
    <text evidence="2">The sequence shown here is derived from an EMBL/GenBank/DDBJ whole genome shotgun (WGS) entry which is preliminary data.</text>
</comment>
<organism evidence="2 3">
    <name type="scientific">Polycladospora coralii</name>
    <dbReference type="NCBI Taxonomy" id="2771432"/>
    <lineage>
        <taxon>Bacteria</taxon>
        <taxon>Bacillati</taxon>
        <taxon>Bacillota</taxon>
        <taxon>Bacilli</taxon>
        <taxon>Bacillales</taxon>
        <taxon>Thermoactinomycetaceae</taxon>
        <taxon>Polycladospora</taxon>
    </lineage>
</organism>
<dbReference type="AlphaFoldDB" id="A0A926N7G0"/>
<dbReference type="EMBL" id="JACXAH010000002">
    <property type="protein sequence ID" value="MBD1370838.1"/>
    <property type="molecule type" value="Genomic_DNA"/>
</dbReference>
<feature type="transmembrane region" description="Helical" evidence="1">
    <location>
        <begin position="12"/>
        <end position="33"/>
    </location>
</feature>
<gene>
    <name evidence="2" type="ORF">IC620_00490</name>
</gene>
<evidence type="ECO:0000313" key="2">
    <source>
        <dbReference type="EMBL" id="MBD1370838.1"/>
    </source>
</evidence>
<protein>
    <submittedName>
        <fullName evidence="2">Uncharacterized protein</fullName>
    </submittedName>
</protein>
<evidence type="ECO:0000313" key="3">
    <source>
        <dbReference type="Proteomes" id="UP000661691"/>
    </source>
</evidence>
<reference evidence="3" key="1">
    <citation type="submission" date="2022-10" db="EMBL/GenBank/DDBJ databases">
        <title>A novel bacterium of genus Hazenella, isolated from South China Sea.</title>
        <authorList>
            <person name="Huang H."/>
            <person name="Mo K."/>
            <person name="Hu Y."/>
        </authorList>
    </citation>
    <scope>NUCLEOTIDE SEQUENCE [LARGE SCALE GENOMIC DNA]</scope>
    <source>
        <strain evidence="3">IB182357</strain>
    </source>
</reference>
<sequence>MFNTQLPSGRRRLFLLILFVFIIVGFSTKYFLYEWGLVAQEESRPVENEVEPEAASSSSGYTDMEITEAKQQAEIFLRLYTTDQANSEASRLSAIQEITTPDVYEWIVAETKNGRPLAETPIRSFRQFGQVGCTAERLGVVCLIETIIEEKKQAVDPILIERVYQLQLERKEAQKWVIKEVEVRGSLE</sequence>
<proteinExistence type="predicted"/>
<keyword evidence="1" id="KW-1133">Transmembrane helix</keyword>
<keyword evidence="3" id="KW-1185">Reference proteome</keyword>
<evidence type="ECO:0000256" key="1">
    <source>
        <dbReference type="SAM" id="Phobius"/>
    </source>
</evidence>
<dbReference type="Proteomes" id="UP000661691">
    <property type="component" value="Unassembled WGS sequence"/>
</dbReference>
<keyword evidence="1" id="KW-0812">Transmembrane</keyword>
<accession>A0A926N7G0</accession>
<dbReference type="RefSeq" id="WP_191139253.1">
    <property type="nucleotide sequence ID" value="NZ_JACXAG020000002.1"/>
</dbReference>
<name>A0A926N7G0_9BACL</name>
<keyword evidence="1" id="KW-0472">Membrane</keyword>